<dbReference type="PANTHER" id="PTHR10742">
    <property type="entry name" value="FLAVIN MONOAMINE OXIDASE"/>
    <property type="match status" value="1"/>
</dbReference>
<proteinExistence type="predicted"/>
<gene>
    <name evidence="2" type="primary">Contig13837.g14765</name>
    <name evidence="2" type="ORF">STYLEM_97</name>
</gene>
<dbReference type="GO" id="GO:0016491">
    <property type="term" value="F:oxidoreductase activity"/>
    <property type="evidence" value="ECO:0007669"/>
    <property type="project" value="InterPro"/>
</dbReference>
<reference evidence="2 3" key="1">
    <citation type="submission" date="2014-06" db="EMBL/GenBank/DDBJ databases">
        <authorList>
            <person name="Swart Estienne"/>
        </authorList>
    </citation>
    <scope>NUCLEOTIDE SEQUENCE [LARGE SCALE GENOMIC DNA]</scope>
    <source>
        <strain evidence="2 3">130c</strain>
    </source>
</reference>
<dbReference type="InterPro" id="IPR050281">
    <property type="entry name" value="Flavin_monoamine_oxidase"/>
</dbReference>
<protein>
    <submittedName>
        <fullName evidence="2">Amine oxidase</fullName>
    </submittedName>
</protein>
<dbReference type="EMBL" id="CCKQ01000093">
    <property type="protein sequence ID" value="CDW71158.1"/>
    <property type="molecule type" value="Genomic_DNA"/>
</dbReference>
<evidence type="ECO:0000313" key="3">
    <source>
        <dbReference type="Proteomes" id="UP000039865"/>
    </source>
</evidence>
<dbReference type="InterPro" id="IPR002937">
    <property type="entry name" value="Amino_oxidase"/>
</dbReference>
<dbReference type="Gene3D" id="3.50.50.60">
    <property type="entry name" value="FAD/NAD(P)-binding domain"/>
    <property type="match status" value="1"/>
</dbReference>
<dbReference type="AlphaFoldDB" id="A0A077ZMI5"/>
<evidence type="ECO:0000259" key="1">
    <source>
        <dbReference type="Pfam" id="PF01593"/>
    </source>
</evidence>
<dbReference type="InParanoid" id="A0A077ZMI5"/>
<dbReference type="Pfam" id="PF01593">
    <property type="entry name" value="Amino_oxidase"/>
    <property type="match status" value="1"/>
</dbReference>
<dbReference type="PANTHER" id="PTHR10742:SF410">
    <property type="entry name" value="LYSINE-SPECIFIC HISTONE DEMETHYLASE 2"/>
    <property type="match status" value="1"/>
</dbReference>
<dbReference type="SUPFAM" id="SSF51905">
    <property type="entry name" value="FAD/NAD(P)-binding domain"/>
    <property type="match status" value="1"/>
</dbReference>
<feature type="domain" description="Amine oxidase" evidence="1">
    <location>
        <begin position="10"/>
        <end position="259"/>
    </location>
</feature>
<organism evidence="2 3">
    <name type="scientific">Stylonychia lemnae</name>
    <name type="common">Ciliate</name>
    <dbReference type="NCBI Taxonomy" id="5949"/>
    <lineage>
        <taxon>Eukaryota</taxon>
        <taxon>Sar</taxon>
        <taxon>Alveolata</taxon>
        <taxon>Ciliophora</taxon>
        <taxon>Intramacronucleata</taxon>
        <taxon>Spirotrichea</taxon>
        <taxon>Stichotrichia</taxon>
        <taxon>Sporadotrichida</taxon>
        <taxon>Oxytrichidae</taxon>
        <taxon>Stylonychinae</taxon>
        <taxon>Stylonychia</taxon>
    </lineage>
</organism>
<evidence type="ECO:0000313" key="2">
    <source>
        <dbReference type="EMBL" id="CDW71158.1"/>
    </source>
</evidence>
<dbReference type="Proteomes" id="UP000039865">
    <property type="component" value="Unassembled WGS sequence"/>
</dbReference>
<name>A0A077ZMI5_STYLE</name>
<dbReference type="OrthoDB" id="287712at2759"/>
<dbReference type="Gene3D" id="3.90.660.10">
    <property type="match status" value="1"/>
</dbReference>
<sequence>MHSVQGQGCRDRIGGRIFTTQVGDTTIDMGASWIHGIGKGAYRLKEWKNKYNPLYQITLDNNIKTLATWKDEDDAETLFFWYKGGKTTYDVDNVIKKFENSFERLQDKAFKNTSLKEMYSKFNFTQKSSSGDALVDQNIKDFTFAYYYGFEYAADADQLSGKYIDNDSNFFGPEHIFPDGYIQIPITLAKDLNIILDQKVTHIDYSGEYVNVITDNGQIYEANKVIVTVPLAILKSKMINFTPPLPQSKQDSIEKMGAG</sequence>
<accession>A0A077ZMI5</accession>
<keyword evidence="3" id="KW-1185">Reference proteome</keyword>
<dbReference type="InterPro" id="IPR036188">
    <property type="entry name" value="FAD/NAD-bd_sf"/>
</dbReference>